<evidence type="ECO:0000259" key="4">
    <source>
        <dbReference type="Pfam" id="PF00155"/>
    </source>
</evidence>
<dbReference type="Pfam" id="PF00155">
    <property type="entry name" value="Aminotran_1_2"/>
    <property type="match status" value="1"/>
</dbReference>
<dbReference type="CDD" id="cd00609">
    <property type="entry name" value="AAT_like"/>
    <property type="match status" value="1"/>
</dbReference>
<dbReference type="GO" id="GO:0008483">
    <property type="term" value="F:transaminase activity"/>
    <property type="evidence" value="ECO:0007669"/>
    <property type="project" value="UniProtKB-KW"/>
</dbReference>
<dbReference type="AlphaFoldDB" id="A0A520MFM0"/>
<comment type="caution">
    <text evidence="5">The sequence shown here is derived from an EMBL/GenBank/DDBJ whole genome shotgun (WGS) entry which is preliminary data.</text>
</comment>
<proteinExistence type="predicted"/>
<dbReference type="Gene3D" id="3.40.640.10">
    <property type="entry name" value="Type I PLP-dependent aspartate aminotransferase-like (Major domain)"/>
    <property type="match status" value="1"/>
</dbReference>
<dbReference type="SUPFAM" id="SSF53383">
    <property type="entry name" value="PLP-dependent transferases"/>
    <property type="match status" value="1"/>
</dbReference>
<dbReference type="InterPro" id="IPR050881">
    <property type="entry name" value="LL-DAP_aminotransferase"/>
</dbReference>
<evidence type="ECO:0000256" key="2">
    <source>
        <dbReference type="ARBA" id="ARBA00022576"/>
    </source>
</evidence>
<keyword evidence="3 5" id="KW-0808">Transferase</keyword>
<organism evidence="5 6">
    <name type="scientific">SAR86 cluster bacterium</name>
    <dbReference type="NCBI Taxonomy" id="2030880"/>
    <lineage>
        <taxon>Bacteria</taxon>
        <taxon>Pseudomonadati</taxon>
        <taxon>Pseudomonadota</taxon>
        <taxon>Gammaproteobacteria</taxon>
        <taxon>SAR86 cluster</taxon>
    </lineage>
</organism>
<comment type="cofactor">
    <cofactor evidence="1">
        <name>pyridoxal 5'-phosphate</name>
        <dbReference type="ChEBI" id="CHEBI:597326"/>
    </cofactor>
</comment>
<reference evidence="5 6" key="1">
    <citation type="submission" date="2019-02" db="EMBL/GenBank/DDBJ databases">
        <title>Prokaryotic population dynamics and viral predation in marine succession experiment using metagenomics: the confinement effect.</title>
        <authorList>
            <person name="Haro-Moreno J.M."/>
            <person name="Rodriguez-Valera F."/>
            <person name="Lopez-Perez M."/>
        </authorList>
    </citation>
    <scope>NUCLEOTIDE SEQUENCE [LARGE SCALE GENOMIC DNA]</scope>
    <source>
        <strain evidence="5">MED-G163</strain>
    </source>
</reference>
<gene>
    <name evidence="5" type="ORF">EVA96_03210</name>
</gene>
<dbReference type="Proteomes" id="UP000315782">
    <property type="component" value="Unassembled WGS sequence"/>
</dbReference>
<accession>A0A520MFM0</accession>
<evidence type="ECO:0000313" key="5">
    <source>
        <dbReference type="EMBL" id="RZO20019.1"/>
    </source>
</evidence>
<dbReference type="InterPro" id="IPR015422">
    <property type="entry name" value="PyrdxlP-dep_Trfase_small"/>
</dbReference>
<dbReference type="PANTHER" id="PTHR42832">
    <property type="entry name" value="AMINO ACID AMINOTRANSFERASE"/>
    <property type="match status" value="1"/>
</dbReference>
<dbReference type="InterPro" id="IPR004839">
    <property type="entry name" value="Aminotransferase_I/II_large"/>
</dbReference>
<dbReference type="PANTHER" id="PTHR42832:SF1">
    <property type="entry name" value="GLUTAMATE-PYRUVATE AMINOTRANSFERASE ALAC"/>
    <property type="match status" value="1"/>
</dbReference>
<evidence type="ECO:0000313" key="6">
    <source>
        <dbReference type="Proteomes" id="UP000315782"/>
    </source>
</evidence>
<keyword evidence="2 5" id="KW-0032">Aminotransferase</keyword>
<protein>
    <submittedName>
        <fullName evidence="5">Aminotransferase class I/II-fold pyridoxal phosphate-dependent enzyme</fullName>
    </submittedName>
</protein>
<evidence type="ECO:0000256" key="3">
    <source>
        <dbReference type="ARBA" id="ARBA00022679"/>
    </source>
</evidence>
<dbReference type="InterPro" id="IPR015424">
    <property type="entry name" value="PyrdxlP-dep_Trfase"/>
</dbReference>
<dbReference type="GO" id="GO:0030170">
    <property type="term" value="F:pyridoxal phosphate binding"/>
    <property type="evidence" value="ECO:0007669"/>
    <property type="project" value="InterPro"/>
</dbReference>
<evidence type="ECO:0000256" key="1">
    <source>
        <dbReference type="ARBA" id="ARBA00001933"/>
    </source>
</evidence>
<feature type="domain" description="Aminotransferase class I/classII large" evidence="4">
    <location>
        <begin position="33"/>
        <end position="376"/>
    </location>
</feature>
<dbReference type="EMBL" id="SHBI01000024">
    <property type="protein sequence ID" value="RZO20019.1"/>
    <property type="molecule type" value="Genomic_DNA"/>
</dbReference>
<dbReference type="InterPro" id="IPR015421">
    <property type="entry name" value="PyrdxlP-dep_Trfase_major"/>
</dbReference>
<name>A0A520MFM0_9GAMM</name>
<dbReference type="Gene3D" id="3.90.1150.10">
    <property type="entry name" value="Aspartate Aminotransferase, domain 1"/>
    <property type="match status" value="1"/>
</dbReference>
<sequence>MPDQHFTNAEKLPPYIFAQINALKSEARSKGEDIIDFGMGNPDQPTPSPIVEKLIETVKNSATHRYSQSAGLPKLRKAIKDWYMRKFNVQLDSNSEVVTCMGSKEGIAHLALATLSSEDNVLVQSPTYPIHSYGVVIAGANLQSISLKENLDDFLIDVEENIINSSKKPKMIIINFPSNPTTQTVTLDFLKKIVEIGKKYDIWIIHDLAYADIVFDGYQAPSILQVEGAKDIAVEFFTLSKSYNMPGWRVGFCCGNQDLVQALTKIKSYMDYGTFTPIQVAAIKAINECDEEVNQICKMYESRRDELCNGLNRIGWDVEKPLATMFVWAKIPDKYIDLGSLEFSKLLIKHAQVAVSPGAGFGIDGDNYVRFSLIENEHRTRQAVRGIKNFLSMEI</sequence>